<dbReference type="PANTHER" id="PTHR30576">
    <property type="entry name" value="COLANIC BIOSYNTHESIS UDP-GLUCOSE LIPID CARRIER TRANSFERASE"/>
    <property type="match status" value="1"/>
</dbReference>
<evidence type="ECO:0000256" key="5">
    <source>
        <dbReference type="ARBA" id="ARBA00022692"/>
    </source>
</evidence>
<evidence type="ECO:0000256" key="8">
    <source>
        <dbReference type="ARBA" id="ARBA00023169"/>
    </source>
</evidence>
<name>A0A2S0US45_9RHOB</name>
<protein>
    <recommendedName>
        <fullName evidence="10">Bacterial sugar transferase domain-containing protein</fullName>
    </recommendedName>
</protein>
<dbReference type="KEGG" id="geh:HYN69_18725"/>
<dbReference type="PANTHER" id="PTHR30576:SF4">
    <property type="entry name" value="UNDECAPRENYL-PHOSPHATE GALACTOSE PHOSPHOTRANSFERASE"/>
    <property type="match status" value="1"/>
</dbReference>
<evidence type="ECO:0000256" key="2">
    <source>
        <dbReference type="ARBA" id="ARBA00006464"/>
    </source>
</evidence>
<keyword evidence="8" id="KW-0270">Exopolysaccharide synthesis</keyword>
<feature type="domain" description="Bacterial sugar transferase" evidence="10">
    <location>
        <begin position="61"/>
        <end position="252"/>
    </location>
</feature>
<evidence type="ECO:0000256" key="1">
    <source>
        <dbReference type="ARBA" id="ARBA00004236"/>
    </source>
</evidence>
<reference evidence="11 12" key="1">
    <citation type="submission" date="2018-04" db="EMBL/GenBank/DDBJ databases">
        <title>Genome sequencing of Gemmobacter.</title>
        <authorList>
            <person name="Yi H."/>
            <person name="Baek M.-G."/>
        </authorList>
    </citation>
    <scope>NUCLEOTIDE SEQUENCE [LARGE SCALE GENOMIC DNA]</scope>
    <source>
        <strain evidence="11 12">HYN0069</strain>
        <plasmid evidence="12">Plasmid unnamed1</plasmid>
    </source>
</reference>
<comment type="similarity">
    <text evidence="2">Belongs to the bacterial sugar transferase family.</text>
</comment>
<evidence type="ECO:0000256" key="4">
    <source>
        <dbReference type="ARBA" id="ARBA00022679"/>
    </source>
</evidence>
<evidence type="ECO:0000256" key="7">
    <source>
        <dbReference type="ARBA" id="ARBA00023136"/>
    </source>
</evidence>
<evidence type="ECO:0000259" key="10">
    <source>
        <dbReference type="Pfam" id="PF02397"/>
    </source>
</evidence>
<proteinExistence type="inferred from homology"/>
<dbReference type="Pfam" id="PF02397">
    <property type="entry name" value="Bac_transf"/>
    <property type="match status" value="1"/>
</dbReference>
<keyword evidence="6 9" id="KW-1133">Transmembrane helix</keyword>
<keyword evidence="7 9" id="KW-0472">Membrane</keyword>
<evidence type="ECO:0000313" key="12">
    <source>
        <dbReference type="Proteomes" id="UP000244496"/>
    </source>
</evidence>
<dbReference type="RefSeq" id="WP_108437439.1">
    <property type="nucleotide sequence ID" value="NZ_CP028919.1"/>
</dbReference>
<keyword evidence="4" id="KW-0808">Transferase</keyword>
<feature type="transmembrane region" description="Helical" evidence="9">
    <location>
        <begin position="67"/>
        <end position="88"/>
    </location>
</feature>
<accession>A0A2S0US45</accession>
<keyword evidence="12" id="KW-1185">Reference proteome</keyword>
<dbReference type="AlphaFoldDB" id="A0A2S0US45"/>
<evidence type="ECO:0000256" key="3">
    <source>
        <dbReference type="ARBA" id="ARBA00022475"/>
    </source>
</evidence>
<dbReference type="EMBL" id="CP028919">
    <property type="protein sequence ID" value="AWB50634.1"/>
    <property type="molecule type" value="Genomic_DNA"/>
</dbReference>
<sequence length="258" mass="28627">MDDGNLGQAGGFRPDDDFTGRVFRSAAAALPTEFGVGERGRHEHFRPRRPIEISDAAELPKVIFDRVAALTGLALLMPLMLIVAAMIWRRDPGPVLYAHKRIGRHGRIFHCLKFRTMVLDSDAVLARHLSDNPAAAAEWAATRKLRVDPRVTGIGARLRKTSIDELPQLINVLRGEMSLVGPRPIVMDEARHYGEALAAYLAVRPGVTGLWQISGRSDTSYAERVALDRAYVRGRNLMNDLWILMRTVVVVAKGRGSY</sequence>
<organism evidence="11 12">
    <name type="scientific">Paragemmobacter aquarius</name>
    <dbReference type="NCBI Taxonomy" id="2169400"/>
    <lineage>
        <taxon>Bacteria</taxon>
        <taxon>Pseudomonadati</taxon>
        <taxon>Pseudomonadota</taxon>
        <taxon>Alphaproteobacteria</taxon>
        <taxon>Rhodobacterales</taxon>
        <taxon>Paracoccaceae</taxon>
        <taxon>Paragemmobacter</taxon>
    </lineage>
</organism>
<dbReference type="OrthoDB" id="9808602at2"/>
<dbReference type="Proteomes" id="UP000244496">
    <property type="component" value="Plasmid unnamed1"/>
</dbReference>
<geneLocation type="plasmid" evidence="11">
    <name>unnamed1</name>
</geneLocation>
<dbReference type="InterPro" id="IPR003362">
    <property type="entry name" value="Bact_transf"/>
</dbReference>
<comment type="subcellular location">
    <subcellularLocation>
        <location evidence="1">Cell membrane</location>
    </subcellularLocation>
</comment>
<evidence type="ECO:0000256" key="9">
    <source>
        <dbReference type="SAM" id="Phobius"/>
    </source>
</evidence>
<dbReference type="GO" id="GO:0000271">
    <property type="term" value="P:polysaccharide biosynthetic process"/>
    <property type="evidence" value="ECO:0007669"/>
    <property type="project" value="UniProtKB-KW"/>
</dbReference>
<evidence type="ECO:0000256" key="6">
    <source>
        <dbReference type="ARBA" id="ARBA00022989"/>
    </source>
</evidence>
<evidence type="ECO:0000313" key="11">
    <source>
        <dbReference type="EMBL" id="AWB50634.1"/>
    </source>
</evidence>
<keyword evidence="5 9" id="KW-0812">Transmembrane</keyword>
<gene>
    <name evidence="11" type="ORF">HYN69_18725</name>
</gene>
<keyword evidence="3" id="KW-1003">Cell membrane</keyword>
<dbReference type="GO" id="GO:0016780">
    <property type="term" value="F:phosphotransferase activity, for other substituted phosphate groups"/>
    <property type="evidence" value="ECO:0007669"/>
    <property type="project" value="TreeGrafter"/>
</dbReference>
<keyword evidence="11" id="KW-0614">Plasmid</keyword>
<dbReference type="GO" id="GO:0005886">
    <property type="term" value="C:plasma membrane"/>
    <property type="evidence" value="ECO:0007669"/>
    <property type="project" value="UniProtKB-SubCell"/>
</dbReference>